<evidence type="ECO:0000256" key="3">
    <source>
        <dbReference type="ARBA" id="ARBA00023082"/>
    </source>
</evidence>
<dbReference type="RefSeq" id="WP_304600863.1">
    <property type="nucleotide sequence ID" value="NZ_JAUQYO010000001.1"/>
</dbReference>
<dbReference type="Pfam" id="PF04542">
    <property type="entry name" value="Sigma70_r2"/>
    <property type="match status" value="1"/>
</dbReference>
<evidence type="ECO:0000313" key="9">
    <source>
        <dbReference type="Proteomes" id="UP001232536"/>
    </source>
</evidence>
<dbReference type="Proteomes" id="UP001232536">
    <property type="component" value="Unassembled WGS sequence"/>
</dbReference>
<dbReference type="InterPro" id="IPR013324">
    <property type="entry name" value="RNA_pol_sigma_r3/r4-like"/>
</dbReference>
<dbReference type="InterPro" id="IPR014284">
    <property type="entry name" value="RNA_pol_sigma-70_dom"/>
</dbReference>
<evidence type="ECO:0000256" key="4">
    <source>
        <dbReference type="ARBA" id="ARBA00023125"/>
    </source>
</evidence>
<dbReference type="PANTHER" id="PTHR43133">
    <property type="entry name" value="RNA POLYMERASE ECF-TYPE SIGMA FACTO"/>
    <property type="match status" value="1"/>
</dbReference>
<keyword evidence="5" id="KW-0804">Transcription</keyword>
<dbReference type="CDD" id="cd06171">
    <property type="entry name" value="Sigma70_r4"/>
    <property type="match status" value="1"/>
</dbReference>
<evidence type="ECO:0000259" key="6">
    <source>
        <dbReference type="Pfam" id="PF04542"/>
    </source>
</evidence>
<keyword evidence="3" id="KW-0731">Sigma factor</keyword>
<dbReference type="InterPro" id="IPR013249">
    <property type="entry name" value="RNA_pol_sigma70_r4_t2"/>
</dbReference>
<dbReference type="NCBIfam" id="TIGR02937">
    <property type="entry name" value="sigma70-ECF"/>
    <property type="match status" value="1"/>
</dbReference>
<evidence type="ECO:0000259" key="7">
    <source>
        <dbReference type="Pfam" id="PF08281"/>
    </source>
</evidence>
<reference evidence="8 9" key="1">
    <citation type="submission" date="2023-07" db="EMBL/GenBank/DDBJ databases">
        <title>Description of novel actinomycetes strains, isolated from tidal flat sediment.</title>
        <authorList>
            <person name="Lu C."/>
        </authorList>
    </citation>
    <scope>NUCLEOTIDE SEQUENCE [LARGE SCALE GENOMIC DNA]</scope>
    <source>
        <strain evidence="8 9">SYSU T00b441</strain>
    </source>
</reference>
<name>A0ABT9DD18_9CELL</name>
<evidence type="ECO:0000313" key="8">
    <source>
        <dbReference type="EMBL" id="MDO8107231.1"/>
    </source>
</evidence>
<evidence type="ECO:0000256" key="2">
    <source>
        <dbReference type="ARBA" id="ARBA00023015"/>
    </source>
</evidence>
<dbReference type="SUPFAM" id="SSF88659">
    <property type="entry name" value="Sigma3 and sigma4 domains of RNA polymerase sigma factors"/>
    <property type="match status" value="1"/>
</dbReference>
<dbReference type="InterPro" id="IPR036388">
    <property type="entry name" value="WH-like_DNA-bd_sf"/>
</dbReference>
<dbReference type="PANTHER" id="PTHR43133:SF50">
    <property type="entry name" value="ECF RNA POLYMERASE SIGMA FACTOR SIGM"/>
    <property type="match status" value="1"/>
</dbReference>
<dbReference type="NCBIfam" id="TIGR02983">
    <property type="entry name" value="SigE-fam_strep"/>
    <property type="match status" value="1"/>
</dbReference>
<comment type="similarity">
    <text evidence="1">Belongs to the sigma-70 factor family. ECF subfamily.</text>
</comment>
<keyword evidence="9" id="KW-1185">Reference proteome</keyword>
<dbReference type="InterPro" id="IPR014325">
    <property type="entry name" value="RNA_pol_sigma-E_actinobac"/>
</dbReference>
<dbReference type="InterPro" id="IPR013325">
    <property type="entry name" value="RNA_pol_sigma_r2"/>
</dbReference>
<protein>
    <submittedName>
        <fullName evidence="8">SigE family RNA polymerase sigma factor</fullName>
    </submittedName>
</protein>
<comment type="caution">
    <text evidence="8">The sequence shown here is derived from an EMBL/GenBank/DDBJ whole genome shotgun (WGS) entry which is preliminary data.</text>
</comment>
<dbReference type="EMBL" id="JAUQYP010000001">
    <property type="protein sequence ID" value="MDO8107231.1"/>
    <property type="molecule type" value="Genomic_DNA"/>
</dbReference>
<keyword evidence="4" id="KW-0238">DNA-binding</keyword>
<gene>
    <name evidence="8" type="ORF">Q6348_08490</name>
</gene>
<dbReference type="Pfam" id="PF08281">
    <property type="entry name" value="Sigma70_r4_2"/>
    <property type="match status" value="1"/>
</dbReference>
<evidence type="ECO:0000256" key="5">
    <source>
        <dbReference type="ARBA" id="ARBA00023163"/>
    </source>
</evidence>
<evidence type="ECO:0000256" key="1">
    <source>
        <dbReference type="ARBA" id="ARBA00010641"/>
    </source>
</evidence>
<organism evidence="8 9">
    <name type="scientific">Actinotalea lenta</name>
    <dbReference type="NCBI Taxonomy" id="3064654"/>
    <lineage>
        <taxon>Bacteria</taxon>
        <taxon>Bacillati</taxon>
        <taxon>Actinomycetota</taxon>
        <taxon>Actinomycetes</taxon>
        <taxon>Micrococcales</taxon>
        <taxon>Cellulomonadaceae</taxon>
        <taxon>Actinotalea</taxon>
    </lineage>
</organism>
<feature type="domain" description="RNA polymerase sigma factor 70 region 4 type 2" evidence="7">
    <location>
        <begin position="107"/>
        <end position="158"/>
    </location>
</feature>
<sequence length="177" mass="19757">MQAPDGFADFVAERSPALVRSAWLLTGNEASAQDLVQVALAKTWERWDRVTRKDAPEAYVRRVMMSTFLTWRRRRWHGELPAAELPDRPPHGATSPDMFAAVDLRASMLDALRTLPRRQRAVVVLRYLDDLTEAQTAQALGCSVGTVKSQSAKALASLRASARLHGIWDEEVSHDGH</sequence>
<dbReference type="SUPFAM" id="SSF88946">
    <property type="entry name" value="Sigma2 domain of RNA polymerase sigma factors"/>
    <property type="match status" value="1"/>
</dbReference>
<accession>A0ABT9DD18</accession>
<proteinExistence type="inferred from homology"/>
<dbReference type="Gene3D" id="1.10.10.10">
    <property type="entry name" value="Winged helix-like DNA-binding domain superfamily/Winged helix DNA-binding domain"/>
    <property type="match status" value="1"/>
</dbReference>
<feature type="domain" description="RNA polymerase sigma-70 region 2" evidence="6">
    <location>
        <begin position="12"/>
        <end position="76"/>
    </location>
</feature>
<dbReference type="InterPro" id="IPR007627">
    <property type="entry name" value="RNA_pol_sigma70_r2"/>
</dbReference>
<keyword evidence="2" id="KW-0805">Transcription regulation</keyword>
<dbReference type="InterPro" id="IPR039425">
    <property type="entry name" value="RNA_pol_sigma-70-like"/>
</dbReference>
<dbReference type="Gene3D" id="1.10.1740.10">
    <property type="match status" value="1"/>
</dbReference>